<protein>
    <submittedName>
        <fullName evidence="2">Uncharacterized protein</fullName>
    </submittedName>
</protein>
<dbReference type="WBParaSite" id="nRc.2.0.1.t05310-RA">
    <property type="protein sequence ID" value="nRc.2.0.1.t05310-RA"/>
    <property type="gene ID" value="nRc.2.0.1.g05310"/>
</dbReference>
<evidence type="ECO:0000313" key="1">
    <source>
        <dbReference type="Proteomes" id="UP000887565"/>
    </source>
</evidence>
<reference evidence="2" key="1">
    <citation type="submission" date="2022-11" db="UniProtKB">
        <authorList>
            <consortium name="WormBaseParasite"/>
        </authorList>
    </citation>
    <scope>IDENTIFICATION</scope>
</reference>
<dbReference type="Proteomes" id="UP000887565">
    <property type="component" value="Unplaced"/>
</dbReference>
<organism evidence="1 2">
    <name type="scientific">Romanomermis culicivorax</name>
    <name type="common">Nematode worm</name>
    <dbReference type="NCBI Taxonomy" id="13658"/>
    <lineage>
        <taxon>Eukaryota</taxon>
        <taxon>Metazoa</taxon>
        <taxon>Ecdysozoa</taxon>
        <taxon>Nematoda</taxon>
        <taxon>Enoplea</taxon>
        <taxon>Dorylaimia</taxon>
        <taxon>Mermithida</taxon>
        <taxon>Mermithoidea</taxon>
        <taxon>Mermithidae</taxon>
        <taxon>Romanomermis</taxon>
    </lineage>
</organism>
<accession>A0A915HVC4</accession>
<keyword evidence="1" id="KW-1185">Reference proteome</keyword>
<evidence type="ECO:0000313" key="2">
    <source>
        <dbReference type="WBParaSite" id="nRc.2.0.1.t05310-RA"/>
    </source>
</evidence>
<name>A0A915HVC4_ROMCU</name>
<sequence length="140" mass="16219">MEIGEQTNGDKIQKPRVAVRALDRINGLNCDGKDGNFVIHLDDEKIQKFFGFAEHPEYTENLQTIKKKRNIFKYSPNWNVFDDVDINSCSVDALIFFLGLFKSYRGYLPHMYINKRSLVTPMRCLCCLKKIITNVTIPII</sequence>
<dbReference type="AlphaFoldDB" id="A0A915HVC4"/>
<proteinExistence type="predicted"/>